<dbReference type="Proteomes" id="UP001156560">
    <property type="component" value="Plasmid pHLD"/>
</dbReference>
<keyword evidence="1" id="KW-0732">Signal</keyword>
<reference evidence="2" key="1">
    <citation type="submission" date="2020-09" db="EMBL/GenBank/DDBJ databases">
        <title>Genome sequence of Vibrio parahaemolyticus isolates.</title>
        <authorList>
            <person name="Hammerl J.A."/>
            <person name="Strauch E."/>
        </authorList>
    </citation>
    <scope>NUCLEOTIDE SEQUENCE</scope>
    <source>
        <strain evidence="2">17-VB00146</strain>
    </source>
</reference>
<proteinExistence type="predicted"/>
<feature type="signal peptide" evidence="1">
    <location>
        <begin position="1"/>
        <end position="27"/>
    </location>
</feature>
<keyword evidence="3" id="KW-0614">Plasmid</keyword>
<dbReference type="Proteomes" id="UP000726777">
    <property type="component" value="Unassembled WGS sequence"/>
</dbReference>
<dbReference type="PROSITE" id="PS51257">
    <property type="entry name" value="PROKAR_LIPOPROTEIN"/>
    <property type="match status" value="1"/>
</dbReference>
<feature type="chain" id="PRO_5040392479" description="Lipoprotein" evidence="1">
    <location>
        <begin position="28"/>
        <end position="143"/>
    </location>
</feature>
<dbReference type="RefSeq" id="WP_193304369.1">
    <property type="nucleotide sequence ID" value="NZ_CP097872.1"/>
</dbReference>
<protein>
    <recommendedName>
        <fullName evidence="6">Lipoprotein</fullName>
    </recommendedName>
</protein>
<evidence type="ECO:0008006" key="6">
    <source>
        <dbReference type="Google" id="ProtNLM"/>
    </source>
</evidence>
<geneLocation type="plasmid" evidence="3 5">
    <name>pHLD</name>
</geneLocation>
<sequence>MNVRVKFKPLLLATALPLMLAGCQPTAITPSEPETYEMAMENIGKACPTCEMILGDMLKAMNQQCDFPLTQDSVRLVGRTHPVYGVSLAANTMLAGNESAKQMFNKAVINNVNCWNADDWITSIKEAMTGNEQFQSLTTNAIK</sequence>
<evidence type="ECO:0000313" key="4">
    <source>
        <dbReference type="Proteomes" id="UP000726777"/>
    </source>
</evidence>
<reference evidence="3" key="2">
    <citation type="submission" date="2022-12" db="EMBL/GenBank/DDBJ databases">
        <title>Vibrio parahaemolyticus become highly virulent by producing novel Tc toxins.</title>
        <authorList>
            <person name="Yang F."/>
            <person name="You Y."/>
            <person name="Lai Q."/>
            <person name="Xu L."/>
            <person name="Li F."/>
        </authorList>
    </citation>
    <scope>NUCLEOTIDE SEQUENCE</scope>
    <source>
        <strain evidence="3">Vp-HL-202005</strain>
        <plasmid evidence="3">pHLD</plasmid>
    </source>
</reference>
<dbReference type="EMBL" id="CP114199">
    <property type="protein sequence ID" value="WAT94021.1"/>
    <property type="molecule type" value="Genomic_DNA"/>
</dbReference>
<evidence type="ECO:0000313" key="2">
    <source>
        <dbReference type="EMBL" id="MCC3807752.1"/>
    </source>
</evidence>
<dbReference type="EMBL" id="JACVHL010000030">
    <property type="protein sequence ID" value="MCC3807752.1"/>
    <property type="molecule type" value="Genomic_DNA"/>
</dbReference>
<gene>
    <name evidence="2" type="ORF">IB292_22280</name>
    <name evidence="3" type="ORF">O1Q84_27700</name>
</gene>
<evidence type="ECO:0000313" key="5">
    <source>
        <dbReference type="Proteomes" id="UP001156560"/>
    </source>
</evidence>
<name>A0A9Q3UH04_VIBPH</name>
<organism evidence="2 4">
    <name type="scientific">Vibrio parahaemolyticus</name>
    <dbReference type="NCBI Taxonomy" id="670"/>
    <lineage>
        <taxon>Bacteria</taxon>
        <taxon>Pseudomonadati</taxon>
        <taxon>Pseudomonadota</taxon>
        <taxon>Gammaproteobacteria</taxon>
        <taxon>Vibrionales</taxon>
        <taxon>Vibrionaceae</taxon>
        <taxon>Vibrio</taxon>
    </lineage>
</organism>
<evidence type="ECO:0000256" key="1">
    <source>
        <dbReference type="SAM" id="SignalP"/>
    </source>
</evidence>
<dbReference type="AlphaFoldDB" id="A0A9Q3UH04"/>
<evidence type="ECO:0000313" key="3">
    <source>
        <dbReference type="EMBL" id="WAT94021.1"/>
    </source>
</evidence>
<accession>A0A9Q3UH04</accession>